<dbReference type="OrthoDB" id="9775595at2"/>
<proteinExistence type="predicted"/>
<dbReference type="Pfam" id="PF24551">
    <property type="entry name" value="SH3_Rv0428c"/>
    <property type="match status" value="1"/>
</dbReference>
<dbReference type="EMBL" id="VFPQ01000001">
    <property type="protein sequence ID" value="TQM73729.1"/>
    <property type="molecule type" value="Genomic_DNA"/>
</dbReference>
<protein>
    <recommendedName>
        <fullName evidence="1">Histone acetyltransferase Rv0428c-like SH3 domain-containing protein</fullName>
    </recommendedName>
</protein>
<dbReference type="InterPro" id="IPR056934">
    <property type="entry name" value="SH3_Rv0428c"/>
</dbReference>
<accession>A0A543IT20</accession>
<organism evidence="2 3">
    <name type="scientific">Thermopolyspora flexuosa</name>
    <dbReference type="NCBI Taxonomy" id="103836"/>
    <lineage>
        <taxon>Bacteria</taxon>
        <taxon>Bacillati</taxon>
        <taxon>Actinomycetota</taxon>
        <taxon>Actinomycetes</taxon>
        <taxon>Streptosporangiales</taxon>
        <taxon>Streptosporangiaceae</taxon>
        <taxon>Thermopolyspora</taxon>
    </lineage>
</organism>
<comment type="caution">
    <text evidence="2">The sequence shown here is derived from an EMBL/GenBank/DDBJ whole genome shotgun (WGS) entry which is preliminary data.</text>
</comment>
<reference evidence="2 3" key="1">
    <citation type="submission" date="2019-06" db="EMBL/GenBank/DDBJ databases">
        <title>Sequencing the genomes of 1000 actinobacteria strains.</title>
        <authorList>
            <person name="Klenk H.-P."/>
        </authorList>
    </citation>
    <scope>NUCLEOTIDE SEQUENCE [LARGE SCALE GENOMIC DNA]</scope>
    <source>
        <strain evidence="2 3">DSM 43186</strain>
    </source>
</reference>
<evidence type="ECO:0000313" key="3">
    <source>
        <dbReference type="Proteomes" id="UP000319213"/>
    </source>
</evidence>
<keyword evidence="3" id="KW-1185">Reference proteome</keyword>
<evidence type="ECO:0000259" key="1">
    <source>
        <dbReference type="Pfam" id="PF24551"/>
    </source>
</evidence>
<dbReference type="Proteomes" id="UP000319213">
    <property type="component" value="Unassembled WGS sequence"/>
</dbReference>
<feature type="domain" description="Histone acetyltransferase Rv0428c-like SH3" evidence="1">
    <location>
        <begin position="17"/>
        <end position="68"/>
    </location>
</feature>
<sequence length="80" mass="8828">MSPHYGARLVVRITPGDVGRRVSVRRRVPEGFRDAVGVLESWRDGTLTVRRRDGSLVEIAEETVVAAKVVPDPPARRPSP</sequence>
<name>A0A543IT20_9ACTN</name>
<dbReference type="AlphaFoldDB" id="A0A543IT20"/>
<evidence type="ECO:0000313" key="2">
    <source>
        <dbReference type="EMBL" id="TQM73729.1"/>
    </source>
</evidence>
<gene>
    <name evidence="2" type="ORF">FHX40_0382</name>
</gene>